<sequence length="92" mass="9841">MAEPDTIDDAEALALHALVWTLGQQERAERLLATTGLTPADLRARARAGDRAVLAAVLGFLAAHEPDLIACADALDIRPEALARALTLLEFR</sequence>
<dbReference type="Proteomes" id="UP000323502">
    <property type="component" value="Unassembled WGS sequence"/>
</dbReference>
<organism evidence="2 3">
    <name type="scientific">Sphingomonas carotinifaciens</name>
    <dbReference type="NCBI Taxonomy" id="1166323"/>
    <lineage>
        <taxon>Bacteria</taxon>
        <taxon>Pseudomonadati</taxon>
        <taxon>Pseudomonadota</taxon>
        <taxon>Alphaproteobacteria</taxon>
        <taxon>Sphingomonadales</taxon>
        <taxon>Sphingomonadaceae</taxon>
        <taxon>Sphingomonas</taxon>
    </lineage>
</organism>
<accession>A0A1G7NB37</accession>
<gene>
    <name evidence="1" type="ORF">GQR91_05675</name>
    <name evidence="2" type="ORF">SAMN05216557_10581</name>
</gene>
<protein>
    <submittedName>
        <fullName evidence="1">DUF3572 family protein</fullName>
    </submittedName>
</protein>
<dbReference type="OrthoDB" id="7356934at2"/>
<dbReference type="EMBL" id="WSUT01000005">
    <property type="protein sequence ID" value="MWC43152.1"/>
    <property type="molecule type" value="Genomic_DNA"/>
</dbReference>
<dbReference type="RefSeq" id="WP_149682698.1">
    <property type="nucleotide sequence ID" value="NZ_FNBI01000005.1"/>
</dbReference>
<name>A0A1G7NB37_9SPHN</name>
<reference evidence="2 3" key="1">
    <citation type="submission" date="2016-10" db="EMBL/GenBank/DDBJ databases">
        <authorList>
            <person name="Varghese N."/>
            <person name="Submissions S."/>
        </authorList>
    </citation>
    <scope>NUCLEOTIDE SEQUENCE [LARGE SCALE GENOMIC DNA]</scope>
    <source>
        <strain evidence="2 3">S7-754</strain>
    </source>
</reference>
<dbReference type="EMBL" id="FNBI01000005">
    <property type="protein sequence ID" value="SDF70579.1"/>
    <property type="molecule type" value="Genomic_DNA"/>
</dbReference>
<keyword evidence="3" id="KW-1185">Reference proteome</keyword>
<dbReference type="AlphaFoldDB" id="A0A1G7NB37"/>
<evidence type="ECO:0000313" key="1">
    <source>
        <dbReference type="EMBL" id="MWC43152.1"/>
    </source>
</evidence>
<proteinExistence type="predicted"/>
<evidence type="ECO:0000313" key="4">
    <source>
        <dbReference type="Proteomes" id="UP000436801"/>
    </source>
</evidence>
<evidence type="ECO:0000313" key="2">
    <source>
        <dbReference type="EMBL" id="SDF70579.1"/>
    </source>
</evidence>
<reference evidence="1 4" key="2">
    <citation type="submission" date="2019-12" db="EMBL/GenBank/DDBJ databases">
        <authorList>
            <person name="Zheng J."/>
        </authorList>
    </citation>
    <scope>NUCLEOTIDE SEQUENCE [LARGE SCALE GENOMIC DNA]</scope>
    <source>
        <strain evidence="1 4">DSM 27347</strain>
    </source>
</reference>
<dbReference type="InterPro" id="IPR021955">
    <property type="entry name" value="DUF3572"/>
</dbReference>
<evidence type="ECO:0000313" key="3">
    <source>
        <dbReference type="Proteomes" id="UP000323502"/>
    </source>
</evidence>
<dbReference type="Pfam" id="PF12096">
    <property type="entry name" value="DUF3572"/>
    <property type="match status" value="1"/>
</dbReference>
<dbReference type="Proteomes" id="UP000436801">
    <property type="component" value="Unassembled WGS sequence"/>
</dbReference>